<reference evidence="6" key="2">
    <citation type="submission" date="2018-04" db="EMBL/GenBank/DDBJ databases">
        <title>OnivRS2 (Oryza nivara Reference Sequence Version 2).</title>
        <authorList>
            <person name="Zhang J."/>
            <person name="Kudrna D."/>
            <person name="Lee S."/>
            <person name="Talag J."/>
            <person name="Rajasekar S."/>
            <person name="Welchert J."/>
            <person name="Hsing Y.-I."/>
            <person name="Wing R.A."/>
        </authorList>
    </citation>
    <scope>NUCLEOTIDE SEQUENCE [LARGE SCALE GENOMIC DNA]</scope>
    <source>
        <strain evidence="6">SL10</strain>
    </source>
</reference>
<dbReference type="Pfam" id="PF04755">
    <property type="entry name" value="PAP_fibrillin"/>
    <property type="match status" value="1"/>
</dbReference>
<dbReference type="Gramene" id="ONIVA04G21590.1">
    <property type="protein sequence ID" value="ONIVA04G21590.1"/>
    <property type="gene ID" value="ONIVA04G21590"/>
</dbReference>
<dbReference type="InterPro" id="IPR006843">
    <property type="entry name" value="PAP/fibrillin_dom"/>
</dbReference>
<evidence type="ECO:0000256" key="2">
    <source>
        <dbReference type="ARBA" id="ARBA00022640"/>
    </source>
</evidence>
<comment type="subcellular location">
    <subcellularLocation>
        <location evidence="1">Plastid</location>
    </subcellularLocation>
</comment>
<accession>A0A0E0H4W9</accession>
<dbReference type="STRING" id="4536.A0A0E0H4W9"/>
<evidence type="ECO:0000313" key="7">
    <source>
        <dbReference type="Proteomes" id="UP000006591"/>
    </source>
</evidence>
<evidence type="ECO:0000256" key="1">
    <source>
        <dbReference type="ARBA" id="ARBA00004474"/>
    </source>
</evidence>
<feature type="compositionally biased region" description="Low complexity" evidence="4">
    <location>
        <begin position="48"/>
        <end position="60"/>
    </location>
</feature>
<dbReference type="EnsemblPlants" id="ONIVA04G21590.1">
    <property type="protein sequence ID" value="ONIVA04G21590.1"/>
    <property type="gene ID" value="ONIVA04G21590"/>
</dbReference>
<reference evidence="6" key="1">
    <citation type="submission" date="2015-04" db="UniProtKB">
        <authorList>
            <consortium name="EnsemblPlants"/>
        </authorList>
    </citation>
    <scope>IDENTIFICATION</scope>
    <source>
        <strain evidence="6">SL10</strain>
    </source>
</reference>
<keyword evidence="3" id="KW-0809">Transit peptide</keyword>
<feature type="region of interest" description="Disordered" evidence="4">
    <location>
        <begin position="39"/>
        <end position="60"/>
    </location>
</feature>
<evidence type="ECO:0000256" key="4">
    <source>
        <dbReference type="SAM" id="MobiDB-lite"/>
    </source>
</evidence>
<dbReference type="eggNOG" id="ENOG502QRYX">
    <property type="taxonomic scope" value="Eukaryota"/>
</dbReference>
<feature type="region of interest" description="Disordered" evidence="4">
    <location>
        <begin position="274"/>
        <end position="297"/>
    </location>
</feature>
<evidence type="ECO:0000259" key="5">
    <source>
        <dbReference type="Pfam" id="PF04755"/>
    </source>
</evidence>
<keyword evidence="7" id="KW-1185">Reference proteome</keyword>
<evidence type="ECO:0000256" key="3">
    <source>
        <dbReference type="ARBA" id="ARBA00022946"/>
    </source>
</evidence>
<dbReference type="Proteomes" id="UP000006591">
    <property type="component" value="Chromosome 4"/>
</dbReference>
<dbReference type="GO" id="GO:0009536">
    <property type="term" value="C:plastid"/>
    <property type="evidence" value="ECO:0007669"/>
    <property type="project" value="UniProtKB-SubCell"/>
</dbReference>
<sequence length="460" mass="49193">MALAAAPLLRLPISPPSPPPAQTPPPLLACNSVNGVRLRPQRSRQPRRAAAAAATASLAADTERRKHELLRAVQETGRGFAASPDQRASIEEAIVSVEELGAGEGSPLDLAALDGTWRLCYTSASDVRVLFEAAERLPLLQVGQIYQKFECKDRSDGGVVRNVVRWSIENLLEEQEGATLMVSAKFAVMSKRNIFLQFEEVVVENIKISEQLQALIAPAILPRSFFSLQILQFLKTFRAQVPVNGPERRSPGGLYYLSYLDRDMLLGRSVGGGGSMPAATAAVRRPDDDRRTPSAKARRSESSLTCCWYSTACAIASASSSPSCTHSRSSASSATASAASAASSSRRSRSSLAAASAAAASSAAFLLITSSASLASMAATATFLAISKCTMPQEREGSKRWKWGGVRSCGVLLRVSSRYDGEAAKIADEKAPTFNEPSRARREVSVYGYRSAGFTTTTHK</sequence>
<evidence type="ECO:0000313" key="6">
    <source>
        <dbReference type="EnsemblPlants" id="ONIVA04G21590.1"/>
    </source>
</evidence>
<keyword evidence="2" id="KW-0934">Plastid</keyword>
<protein>
    <recommendedName>
        <fullName evidence="5">Plastid lipid-associated protein/fibrillin conserved domain-containing protein</fullName>
    </recommendedName>
</protein>
<proteinExistence type="predicted"/>
<name>A0A0E0H4W9_ORYNI</name>
<dbReference type="PANTHER" id="PTHR31906">
    <property type="entry name" value="PLASTID-LIPID-ASSOCIATED PROTEIN 4, CHLOROPLASTIC-RELATED"/>
    <property type="match status" value="1"/>
</dbReference>
<dbReference type="AlphaFoldDB" id="A0A0E0H4W9"/>
<feature type="domain" description="Plastid lipid-associated protein/fibrillin conserved" evidence="5">
    <location>
        <begin position="64"/>
        <end position="272"/>
    </location>
</feature>
<organism evidence="6">
    <name type="scientific">Oryza nivara</name>
    <name type="common">Indian wild rice</name>
    <name type="synonym">Oryza sativa f. spontanea</name>
    <dbReference type="NCBI Taxonomy" id="4536"/>
    <lineage>
        <taxon>Eukaryota</taxon>
        <taxon>Viridiplantae</taxon>
        <taxon>Streptophyta</taxon>
        <taxon>Embryophyta</taxon>
        <taxon>Tracheophyta</taxon>
        <taxon>Spermatophyta</taxon>
        <taxon>Magnoliopsida</taxon>
        <taxon>Liliopsida</taxon>
        <taxon>Poales</taxon>
        <taxon>Poaceae</taxon>
        <taxon>BOP clade</taxon>
        <taxon>Oryzoideae</taxon>
        <taxon>Oryzeae</taxon>
        <taxon>Oryzinae</taxon>
        <taxon>Oryza</taxon>
    </lineage>
</organism>
<dbReference type="InterPro" id="IPR039633">
    <property type="entry name" value="PAP"/>
</dbReference>